<dbReference type="PANTHER" id="PTHR30572:SF18">
    <property type="entry name" value="ABC-TYPE MACROLIDE FAMILY EXPORT SYSTEM PERMEASE COMPONENT 2"/>
    <property type="match status" value="1"/>
</dbReference>
<dbReference type="InterPro" id="IPR050250">
    <property type="entry name" value="Macrolide_Exporter_MacB"/>
</dbReference>
<accession>A0A401UCU8</accession>
<dbReference type="RefSeq" id="WP_127123355.1">
    <property type="nucleotide sequence ID" value="NZ_BHXQ01000005.1"/>
</dbReference>
<keyword evidence="2" id="KW-1003">Cell membrane</keyword>
<keyword evidence="5 6" id="KW-0472">Membrane</keyword>
<sequence>MKKSPDPPKTFHRFFRWYCNPDLRNSIEGDLIELYHERVREEGKKQADRKFVKDVLLLFRPGIIKSIELQQYSLNTDMYKNYFATAWRNLNKKKVYASINIAGLALGIGCALLIFSLITHHLDFDNFHADSDRIYRFVTEEHRDQIDYDGSVPPVFGKAFREDYTFGEKVARLCTIDEQLIAVGEGSDIRKFSEEIAFAEPEFFSIFNFPLASGNADKVLSGANTAIITERIAKKYFGDEPALGKTFRFENRIDFTISGVLKDIPENTDFRSEIYFSYSTINQYSEWYASDDAWGGISSSIQTFVRLQPGVNPQEVEKVLPDYVKKYRAKSKNVHHYKLQAISDVHFNARYGGKMDKSTLWVLAAIGLLLVFTACLNFINLATAQAITRAKEVGVRKVLGSARAQLFWQFTIETGVIVLLASAIAFSGAYLILPNLNTFFDTRISLDLFLNTRLLLFLALLILLVTLLSGAYPGIILSRFKPVAALKGRLQGQQGGSFNIRRGLIIVQFTISQILLIGLIIMMQQMKYFSNTNMGFAHDATVMIPTGSNDEKLKTLKDQFLALPDVENVSLCFAAPASDDMWTTSLLFDNRSESETFSISFKGADENYLSTFDLELVAGRNFTASDTAREFLVNEKTITKLGLSSAEEILGRQLSANGGSLNGPVVGVIKDFHDRSFQSDIQPLFITTSLEHYNALAVKIKMNNISNTLAALEKNWSAAYPELIYSYSFLDDQIASFYQKEQRMITMVQVFSCIALLIGCIGLYGLVSFLAVQKTKEIGIRKVLGSSVTQILTIFGKEFSYLLLIAFIIAAPITWLLMSNWLSGYTYRIDIDLWIYALELGIISAIVLFTVGYQSLKAAIVNPVESLKSE</sequence>
<feature type="domain" description="MacB-like periplasmic core" evidence="8">
    <location>
        <begin position="515"/>
        <end position="689"/>
    </location>
</feature>
<reference evidence="9 10" key="1">
    <citation type="submission" date="2018-11" db="EMBL/GenBank/DDBJ databases">
        <title>Chryseotalea sanarue gen. nov., sp., nov., a member of the family Cytophagaceae, isolated from a brackish lake in Hamamatsu Japan.</title>
        <authorList>
            <person name="Maejima Y."/>
            <person name="Iino T."/>
            <person name="Muraguchi Y."/>
            <person name="Fukuda K."/>
            <person name="Ohkuma M."/>
            <person name="Moriuchi R."/>
            <person name="Dohra H."/>
            <person name="Kimbara K."/>
            <person name="Shintani M."/>
        </authorList>
    </citation>
    <scope>NUCLEOTIDE SEQUENCE [LARGE SCALE GENOMIC DNA]</scope>
    <source>
        <strain evidence="9 10">Ys</strain>
    </source>
</reference>
<evidence type="ECO:0008006" key="11">
    <source>
        <dbReference type="Google" id="ProtNLM"/>
    </source>
</evidence>
<keyword evidence="3 6" id="KW-0812">Transmembrane</keyword>
<evidence type="ECO:0000256" key="2">
    <source>
        <dbReference type="ARBA" id="ARBA00022475"/>
    </source>
</evidence>
<feature type="transmembrane region" description="Helical" evidence="6">
    <location>
        <begin position="503"/>
        <end position="523"/>
    </location>
</feature>
<evidence type="ECO:0000256" key="5">
    <source>
        <dbReference type="ARBA" id="ARBA00023136"/>
    </source>
</evidence>
<feature type="transmembrane region" description="Helical" evidence="6">
    <location>
        <begin position="453"/>
        <end position="477"/>
    </location>
</feature>
<evidence type="ECO:0000259" key="7">
    <source>
        <dbReference type="Pfam" id="PF02687"/>
    </source>
</evidence>
<dbReference type="InterPro" id="IPR003838">
    <property type="entry name" value="ABC3_permease_C"/>
</dbReference>
<evidence type="ECO:0000256" key="6">
    <source>
        <dbReference type="SAM" id="Phobius"/>
    </source>
</evidence>
<evidence type="ECO:0000256" key="4">
    <source>
        <dbReference type="ARBA" id="ARBA00022989"/>
    </source>
</evidence>
<dbReference type="Proteomes" id="UP000288227">
    <property type="component" value="Unassembled WGS sequence"/>
</dbReference>
<dbReference type="Pfam" id="PF02687">
    <property type="entry name" value="FtsX"/>
    <property type="match status" value="2"/>
</dbReference>
<proteinExistence type="predicted"/>
<dbReference type="EMBL" id="BHXQ01000005">
    <property type="protein sequence ID" value="GCC52703.1"/>
    <property type="molecule type" value="Genomic_DNA"/>
</dbReference>
<feature type="transmembrane region" description="Helical" evidence="6">
    <location>
        <begin position="833"/>
        <end position="853"/>
    </location>
</feature>
<organism evidence="9 10">
    <name type="scientific">Chryseotalea sanaruensis</name>
    <dbReference type="NCBI Taxonomy" id="2482724"/>
    <lineage>
        <taxon>Bacteria</taxon>
        <taxon>Pseudomonadati</taxon>
        <taxon>Bacteroidota</taxon>
        <taxon>Cytophagia</taxon>
        <taxon>Cytophagales</taxon>
        <taxon>Chryseotaleaceae</taxon>
        <taxon>Chryseotalea</taxon>
    </lineage>
</organism>
<dbReference type="GO" id="GO:0022857">
    <property type="term" value="F:transmembrane transporter activity"/>
    <property type="evidence" value="ECO:0007669"/>
    <property type="project" value="TreeGrafter"/>
</dbReference>
<dbReference type="PANTHER" id="PTHR30572">
    <property type="entry name" value="MEMBRANE COMPONENT OF TRANSPORTER-RELATED"/>
    <property type="match status" value="1"/>
</dbReference>
<gene>
    <name evidence="9" type="ORF">SanaruYs_29410</name>
</gene>
<name>A0A401UCU8_9BACT</name>
<dbReference type="NCBIfam" id="NF038404">
    <property type="entry name" value="perm_prefix_2"/>
    <property type="match status" value="1"/>
</dbReference>
<feature type="transmembrane region" description="Helical" evidence="6">
    <location>
        <begin position="360"/>
        <end position="379"/>
    </location>
</feature>
<feature type="domain" description="ABC3 transporter permease C-terminal" evidence="7">
    <location>
        <begin position="365"/>
        <end position="481"/>
    </location>
</feature>
<keyword evidence="4 6" id="KW-1133">Transmembrane helix</keyword>
<evidence type="ECO:0000256" key="1">
    <source>
        <dbReference type="ARBA" id="ARBA00004651"/>
    </source>
</evidence>
<feature type="domain" description="MacB-like periplasmic core" evidence="8">
    <location>
        <begin position="99"/>
        <end position="320"/>
    </location>
</feature>
<dbReference type="GO" id="GO:0005886">
    <property type="term" value="C:plasma membrane"/>
    <property type="evidence" value="ECO:0007669"/>
    <property type="project" value="UniProtKB-SubCell"/>
</dbReference>
<protein>
    <recommendedName>
        <fullName evidence="11">ABC transporter permease</fullName>
    </recommendedName>
</protein>
<feature type="transmembrane region" description="Helical" evidence="6">
    <location>
        <begin position="95"/>
        <end position="118"/>
    </location>
</feature>
<comment type="caution">
    <text evidence="9">The sequence shown here is derived from an EMBL/GenBank/DDBJ whole genome shotgun (WGS) entry which is preliminary data.</text>
</comment>
<evidence type="ECO:0000313" key="10">
    <source>
        <dbReference type="Proteomes" id="UP000288227"/>
    </source>
</evidence>
<evidence type="ECO:0000313" key="9">
    <source>
        <dbReference type="EMBL" id="GCC52703.1"/>
    </source>
</evidence>
<feature type="domain" description="ABC3 transporter permease C-terminal" evidence="7">
    <location>
        <begin position="750"/>
        <end position="863"/>
    </location>
</feature>
<dbReference type="InterPro" id="IPR025857">
    <property type="entry name" value="MacB_PCD"/>
</dbReference>
<evidence type="ECO:0000259" key="8">
    <source>
        <dbReference type="Pfam" id="PF12704"/>
    </source>
</evidence>
<dbReference type="AlphaFoldDB" id="A0A401UCU8"/>
<comment type="subcellular location">
    <subcellularLocation>
        <location evidence="1">Cell membrane</location>
        <topology evidence="1">Multi-pass membrane protein</topology>
    </subcellularLocation>
</comment>
<feature type="transmembrane region" description="Helical" evidence="6">
    <location>
        <begin position="799"/>
        <end position="818"/>
    </location>
</feature>
<keyword evidence="10" id="KW-1185">Reference proteome</keyword>
<dbReference type="OrthoDB" id="5933722at2"/>
<feature type="transmembrane region" description="Helical" evidence="6">
    <location>
        <begin position="406"/>
        <end position="433"/>
    </location>
</feature>
<dbReference type="InterPro" id="IPR047699">
    <property type="entry name" value="Permease_put_prefix"/>
</dbReference>
<evidence type="ECO:0000256" key="3">
    <source>
        <dbReference type="ARBA" id="ARBA00022692"/>
    </source>
</evidence>
<dbReference type="Pfam" id="PF12704">
    <property type="entry name" value="MacB_PCD"/>
    <property type="match status" value="2"/>
</dbReference>
<feature type="transmembrane region" description="Helical" evidence="6">
    <location>
        <begin position="747"/>
        <end position="772"/>
    </location>
</feature>